<name>A0A9W6H1X9_9MICO</name>
<dbReference type="AlphaFoldDB" id="A0A9W6H1X9"/>
<reference evidence="4" key="1">
    <citation type="journal article" date="2014" name="Int. J. Syst. Evol. Microbiol.">
        <title>Complete genome sequence of Corynebacterium casei LMG S-19264T (=DSM 44701T), isolated from a smear-ripened cheese.</title>
        <authorList>
            <consortium name="US DOE Joint Genome Institute (JGI-PGF)"/>
            <person name="Walter F."/>
            <person name="Albersmeier A."/>
            <person name="Kalinowski J."/>
            <person name="Ruckert C."/>
        </authorList>
    </citation>
    <scope>NUCLEOTIDE SEQUENCE</scope>
    <source>
        <strain evidence="4">VKM Ac-1020</strain>
    </source>
</reference>
<dbReference type="GO" id="GO:0016491">
    <property type="term" value="F:oxidoreductase activity"/>
    <property type="evidence" value="ECO:0007669"/>
    <property type="project" value="UniProtKB-KW"/>
</dbReference>
<organism evidence="4 5">
    <name type="scientific">Microbacterium barkeri</name>
    <dbReference type="NCBI Taxonomy" id="33917"/>
    <lineage>
        <taxon>Bacteria</taxon>
        <taxon>Bacillati</taxon>
        <taxon>Actinomycetota</taxon>
        <taxon>Actinomycetes</taxon>
        <taxon>Micrococcales</taxon>
        <taxon>Microbacteriaceae</taxon>
        <taxon>Microbacterium</taxon>
    </lineage>
</organism>
<accession>A0A9W6H1X9</accession>
<dbReference type="RefSeq" id="WP_374727754.1">
    <property type="nucleotide sequence ID" value="NZ_BSEJ01000003.1"/>
</dbReference>
<gene>
    <name evidence="4" type="ORF">GCM10017576_08540</name>
</gene>
<feature type="domain" description="NADP-dependent oxidoreductase" evidence="3">
    <location>
        <begin position="24"/>
        <end position="318"/>
    </location>
</feature>
<feature type="region of interest" description="Disordered" evidence="2">
    <location>
        <begin position="329"/>
        <end position="349"/>
    </location>
</feature>
<sequence length="349" mass="37438">MSATDTRTSALVDLGDDLRVSPQGYGGMSLTDVYGPISDDDALRTLTHAVDAGVTFIDTANVYGEGRSERIISRLLATRRDEVQLATKCGIVPGGRIGERSVRGDRAHIREQIDLSLSRLGTDHVDLYYQHRVDPNVPIEETVGAFAELVQEGKVLHIGLSEPTGDELRRAAAVHPIAAVQSEWSIVSRDVEAHVVSAARELGVGFVPYSPLSRQWLTGAFDAAAMVEGDGRPKFPRFAPEALSANAPILAEVRDLAADAGVTPAQLALAWLSAKGEQLGLPVVPIPGTRFADRVDENLGAVGVRLDPEVVARLDSIADRVTAHRSFDPLWVSDGREQPGAPQNPRPTT</sequence>
<proteinExistence type="predicted"/>
<dbReference type="GO" id="GO:0005737">
    <property type="term" value="C:cytoplasm"/>
    <property type="evidence" value="ECO:0007669"/>
    <property type="project" value="TreeGrafter"/>
</dbReference>
<dbReference type="InterPro" id="IPR036812">
    <property type="entry name" value="NAD(P)_OxRdtase_dom_sf"/>
</dbReference>
<dbReference type="Gene3D" id="3.20.20.100">
    <property type="entry name" value="NADP-dependent oxidoreductase domain"/>
    <property type="match status" value="1"/>
</dbReference>
<keyword evidence="1" id="KW-0560">Oxidoreductase</keyword>
<dbReference type="Pfam" id="PF00248">
    <property type="entry name" value="Aldo_ket_red"/>
    <property type="match status" value="1"/>
</dbReference>
<keyword evidence="5" id="KW-1185">Reference proteome</keyword>
<protein>
    <submittedName>
        <fullName evidence="4">Oxidoreductase</fullName>
    </submittedName>
</protein>
<dbReference type="InterPro" id="IPR050791">
    <property type="entry name" value="Aldo-Keto_reductase"/>
</dbReference>
<evidence type="ECO:0000313" key="5">
    <source>
        <dbReference type="Proteomes" id="UP001142462"/>
    </source>
</evidence>
<evidence type="ECO:0000313" key="4">
    <source>
        <dbReference type="EMBL" id="GLJ60725.1"/>
    </source>
</evidence>
<dbReference type="SUPFAM" id="SSF51430">
    <property type="entry name" value="NAD(P)-linked oxidoreductase"/>
    <property type="match status" value="1"/>
</dbReference>
<dbReference type="InterPro" id="IPR023210">
    <property type="entry name" value="NADP_OxRdtase_dom"/>
</dbReference>
<dbReference type="PANTHER" id="PTHR43625">
    <property type="entry name" value="AFLATOXIN B1 ALDEHYDE REDUCTASE"/>
    <property type="match status" value="1"/>
</dbReference>
<evidence type="ECO:0000256" key="2">
    <source>
        <dbReference type="SAM" id="MobiDB-lite"/>
    </source>
</evidence>
<reference evidence="4" key="2">
    <citation type="submission" date="2023-01" db="EMBL/GenBank/DDBJ databases">
        <authorList>
            <person name="Sun Q."/>
            <person name="Evtushenko L."/>
        </authorList>
    </citation>
    <scope>NUCLEOTIDE SEQUENCE</scope>
    <source>
        <strain evidence="4">VKM Ac-1020</strain>
    </source>
</reference>
<dbReference type="Proteomes" id="UP001142462">
    <property type="component" value="Unassembled WGS sequence"/>
</dbReference>
<comment type="caution">
    <text evidence="4">The sequence shown here is derived from an EMBL/GenBank/DDBJ whole genome shotgun (WGS) entry which is preliminary data.</text>
</comment>
<dbReference type="EMBL" id="BSEJ01000003">
    <property type="protein sequence ID" value="GLJ60725.1"/>
    <property type="molecule type" value="Genomic_DNA"/>
</dbReference>
<evidence type="ECO:0000259" key="3">
    <source>
        <dbReference type="Pfam" id="PF00248"/>
    </source>
</evidence>
<dbReference type="PANTHER" id="PTHR43625:SF40">
    <property type="entry name" value="ALDO-KETO REDUCTASE YAKC [NADP(+)]"/>
    <property type="match status" value="1"/>
</dbReference>
<evidence type="ECO:0000256" key="1">
    <source>
        <dbReference type="ARBA" id="ARBA00023002"/>
    </source>
</evidence>